<accession>A0A841L5L9</accession>
<dbReference type="GO" id="GO:0016747">
    <property type="term" value="F:acyltransferase activity, transferring groups other than amino-acyl groups"/>
    <property type="evidence" value="ECO:0007669"/>
    <property type="project" value="InterPro"/>
</dbReference>
<dbReference type="AlphaFoldDB" id="A0A841L5L9"/>
<dbReference type="CDD" id="cd04301">
    <property type="entry name" value="NAT_SF"/>
    <property type="match status" value="1"/>
</dbReference>
<dbReference type="Gene3D" id="3.40.630.30">
    <property type="match status" value="1"/>
</dbReference>
<dbReference type="Pfam" id="PF13527">
    <property type="entry name" value="Acetyltransf_9"/>
    <property type="match status" value="1"/>
</dbReference>
<protein>
    <submittedName>
        <fullName evidence="2">Putative N-acetyltransferase YhbS</fullName>
    </submittedName>
</protein>
<proteinExistence type="predicted"/>
<dbReference type="PROSITE" id="PS51186">
    <property type="entry name" value="GNAT"/>
    <property type="match status" value="1"/>
</dbReference>
<feature type="domain" description="N-acetyltransferase" evidence="1">
    <location>
        <begin position="2"/>
        <end position="147"/>
    </location>
</feature>
<dbReference type="InterPro" id="IPR000182">
    <property type="entry name" value="GNAT_dom"/>
</dbReference>
<sequence>MFELMTAQATDLPDIAALLDDRFGVSRHERTAYRLRDGVPAIPELCLVARDGDGLAGSVQCWPLMLDGEDGRWPLVLLGPVAVARRAEGLGLGSQLMTSVLALADAAGFFPQLLIGDAAYYGRFGFVAGAGLHWHLPGPVERERLLLRGDLKGLPAGGTLGPALAGSSRAAA</sequence>
<evidence type="ECO:0000313" key="2">
    <source>
        <dbReference type="EMBL" id="MBB6227720.1"/>
    </source>
</evidence>
<dbReference type="RefSeq" id="WP_184198818.1">
    <property type="nucleotide sequence ID" value="NZ_JACIIV010000012.1"/>
</dbReference>
<evidence type="ECO:0000313" key="3">
    <source>
        <dbReference type="Proteomes" id="UP000538147"/>
    </source>
</evidence>
<dbReference type="EMBL" id="JACIIV010000012">
    <property type="protein sequence ID" value="MBB6227720.1"/>
    <property type="molecule type" value="Genomic_DNA"/>
</dbReference>
<dbReference type="Proteomes" id="UP000538147">
    <property type="component" value="Unassembled WGS sequence"/>
</dbReference>
<comment type="caution">
    <text evidence="2">The sequence shown here is derived from an EMBL/GenBank/DDBJ whole genome shotgun (WGS) entry which is preliminary data.</text>
</comment>
<evidence type="ECO:0000259" key="1">
    <source>
        <dbReference type="PROSITE" id="PS51186"/>
    </source>
</evidence>
<keyword evidence="2" id="KW-0808">Transferase</keyword>
<name>A0A841L5L9_9SPHN</name>
<gene>
    <name evidence="2" type="ORF">FHS79_001899</name>
</gene>
<dbReference type="SUPFAM" id="SSF55729">
    <property type="entry name" value="Acyl-CoA N-acyltransferases (Nat)"/>
    <property type="match status" value="1"/>
</dbReference>
<keyword evidence="3" id="KW-1185">Reference proteome</keyword>
<organism evidence="2 3">
    <name type="scientific">Polymorphobacter multimanifer</name>
    <dbReference type="NCBI Taxonomy" id="1070431"/>
    <lineage>
        <taxon>Bacteria</taxon>
        <taxon>Pseudomonadati</taxon>
        <taxon>Pseudomonadota</taxon>
        <taxon>Alphaproteobacteria</taxon>
        <taxon>Sphingomonadales</taxon>
        <taxon>Sphingosinicellaceae</taxon>
        <taxon>Polymorphobacter</taxon>
    </lineage>
</organism>
<reference evidence="2 3" key="1">
    <citation type="submission" date="2020-08" db="EMBL/GenBank/DDBJ databases">
        <title>Genomic Encyclopedia of Type Strains, Phase IV (KMG-IV): sequencing the most valuable type-strain genomes for metagenomic binning, comparative biology and taxonomic classification.</title>
        <authorList>
            <person name="Goeker M."/>
        </authorList>
    </citation>
    <scope>NUCLEOTIDE SEQUENCE [LARGE SCALE GENOMIC DNA]</scope>
    <source>
        <strain evidence="2 3">DSM 102189</strain>
    </source>
</reference>
<dbReference type="InterPro" id="IPR016181">
    <property type="entry name" value="Acyl_CoA_acyltransferase"/>
</dbReference>